<proteinExistence type="inferred from homology"/>
<organism evidence="8 9">
    <name type="scientific">Bacillus chungangensis</name>
    <dbReference type="NCBI Taxonomy" id="587633"/>
    <lineage>
        <taxon>Bacteria</taxon>
        <taxon>Bacillati</taxon>
        <taxon>Bacillota</taxon>
        <taxon>Bacilli</taxon>
        <taxon>Bacillales</taxon>
        <taxon>Bacillaceae</taxon>
        <taxon>Bacillus</taxon>
    </lineage>
</organism>
<dbReference type="InterPro" id="IPR039425">
    <property type="entry name" value="RNA_pol_sigma-70-like"/>
</dbReference>
<dbReference type="Proteomes" id="UP001223586">
    <property type="component" value="Unassembled WGS sequence"/>
</dbReference>
<evidence type="ECO:0000256" key="2">
    <source>
        <dbReference type="ARBA" id="ARBA00023015"/>
    </source>
</evidence>
<gene>
    <name evidence="8" type="ORF">J2S08_002632</name>
</gene>
<comment type="caution">
    <text evidence="8">The sequence shown here is derived from an EMBL/GenBank/DDBJ whole genome shotgun (WGS) entry which is preliminary data.</text>
</comment>
<sequence>MEHVQHQAQDFYDLHYRSLKMYCIALTGSRWDGEDLAQETMLKLLFKKNLMKQSLSSSYVKKTAKHLWIDRLRKNTEIMTENLKEKCSEESSFEQLWAISEVLAATLTLQQTKAFLLKDVFRFQIKEIGELMKMSEVAVKSMLHRARKRLKKKEHLETADAADHDVETVAQIVAYALWTNDPTLVIQLPVHMQQSNDSIFMLSSTNNCTFKRAIEKNTINMLYIPKVDRWQSKDIFVCAG</sequence>
<evidence type="ECO:0000313" key="9">
    <source>
        <dbReference type="Proteomes" id="UP001223586"/>
    </source>
</evidence>
<dbReference type="Gene3D" id="1.10.1740.10">
    <property type="match status" value="1"/>
</dbReference>
<dbReference type="PANTHER" id="PTHR43133:SF8">
    <property type="entry name" value="RNA POLYMERASE SIGMA FACTOR HI_1459-RELATED"/>
    <property type="match status" value="1"/>
</dbReference>
<accession>A0ABT9WU77</accession>
<dbReference type="Pfam" id="PF04542">
    <property type="entry name" value="Sigma70_r2"/>
    <property type="match status" value="1"/>
</dbReference>
<dbReference type="Gene3D" id="1.10.10.10">
    <property type="entry name" value="Winged helix-like DNA-binding domain superfamily/Winged helix DNA-binding domain"/>
    <property type="match status" value="1"/>
</dbReference>
<evidence type="ECO:0000313" key="8">
    <source>
        <dbReference type="EMBL" id="MDQ0176774.1"/>
    </source>
</evidence>
<evidence type="ECO:0000256" key="4">
    <source>
        <dbReference type="ARBA" id="ARBA00023125"/>
    </source>
</evidence>
<dbReference type="InterPro" id="IPR013249">
    <property type="entry name" value="RNA_pol_sigma70_r4_t2"/>
</dbReference>
<dbReference type="PANTHER" id="PTHR43133">
    <property type="entry name" value="RNA POLYMERASE ECF-TYPE SIGMA FACTO"/>
    <property type="match status" value="1"/>
</dbReference>
<dbReference type="InterPro" id="IPR013324">
    <property type="entry name" value="RNA_pol_sigma_r3/r4-like"/>
</dbReference>
<comment type="similarity">
    <text evidence="1">Belongs to the sigma-70 factor family. ECF subfamily.</text>
</comment>
<keyword evidence="9" id="KW-1185">Reference proteome</keyword>
<dbReference type="InterPro" id="IPR036388">
    <property type="entry name" value="WH-like_DNA-bd_sf"/>
</dbReference>
<protein>
    <submittedName>
        <fullName evidence="8">RNA polymerase sigma-70 factor (ECF subfamily)</fullName>
    </submittedName>
</protein>
<dbReference type="EMBL" id="JAUSTT010000015">
    <property type="protein sequence ID" value="MDQ0176774.1"/>
    <property type="molecule type" value="Genomic_DNA"/>
</dbReference>
<keyword evidence="5" id="KW-0804">Transcription</keyword>
<keyword evidence="3" id="KW-0731">Sigma factor</keyword>
<keyword evidence="2" id="KW-0805">Transcription regulation</keyword>
<evidence type="ECO:0000259" key="6">
    <source>
        <dbReference type="Pfam" id="PF04542"/>
    </source>
</evidence>
<dbReference type="InterPro" id="IPR014284">
    <property type="entry name" value="RNA_pol_sigma-70_dom"/>
</dbReference>
<evidence type="ECO:0000256" key="5">
    <source>
        <dbReference type="ARBA" id="ARBA00023163"/>
    </source>
</evidence>
<evidence type="ECO:0000256" key="3">
    <source>
        <dbReference type="ARBA" id="ARBA00023082"/>
    </source>
</evidence>
<dbReference type="RefSeq" id="WP_307230194.1">
    <property type="nucleotide sequence ID" value="NZ_JAUSTT010000015.1"/>
</dbReference>
<dbReference type="SUPFAM" id="SSF88946">
    <property type="entry name" value="Sigma2 domain of RNA polymerase sigma factors"/>
    <property type="match status" value="1"/>
</dbReference>
<reference evidence="8 9" key="1">
    <citation type="submission" date="2023-07" db="EMBL/GenBank/DDBJ databases">
        <title>Genomic Encyclopedia of Type Strains, Phase IV (KMG-IV): sequencing the most valuable type-strain genomes for metagenomic binning, comparative biology and taxonomic classification.</title>
        <authorList>
            <person name="Goeker M."/>
        </authorList>
    </citation>
    <scope>NUCLEOTIDE SEQUENCE [LARGE SCALE GENOMIC DNA]</scope>
    <source>
        <strain evidence="8 9">DSM 23837</strain>
    </source>
</reference>
<dbReference type="NCBIfam" id="TIGR02937">
    <property type="entry name" value="sigma70-ECF"/>
    <property type="match status" value="1"/>
</dbReference>
<keyword evidence="4" id="KW-0238">DNA-binding</keyword>
<dbReference type="InterPro" id="IPR007627">
    <property type="entry name" value="RNA_pol_sigma70_r2"/>
</dbReference>
<evidence type="ECO:0000259" key="7">
    <source>
        <dbReference type="Pfam" id="PF08281"/>
    </source>
</evidence>
<dbReference type="Pfam" id="PF08281">
    <property type="entry name" value="Sigma70_r4_2"/>
    <property type="match status" value="1"/>
</dbReference>
<evidence type="ECO:0000256" key="1">
    <source>
        <dbReference type="ARBA" id="ARBA00010641"/>
    </source>
</evidence>
<dbReference type="SUPFAM" id="SSF88659">
    <property type="entry name" value="Sigma3 and sigma4 domains of RNA polymerase sigma factors"/>
    <property type="match status" value="1"/>
</dbReference>
<feature type="domain" description="RNA polymerase sigma-70 region 2" evidence="6">
    <location>
        <begin position="12"/>
        <end position="76"/>
    </location>
</feature>
<feature type="domain" description="RNA polymerase sigma factor 70 region 4 type 2" evidence="7">
    <location>
        <begin position="105"/>
        <end position="150"/>
    </location>
</feature>
<dbReference type="InterPro" id="IPR013325">
    <property type="entry name" value="RNA_pol_sigma_r2"/>
</dbReference>
<name>A0ABT9WU77_9BACI</name>